<keyword evidence="4" id="KW-1185">Reference proteome</keyword>
<gene>
    <name evidence="3" type="ORF">BC938DRAFT_482107</name>
</gene>
<feature type="compositionally biased region" description="Basic and acidic residues" evidence="1">
    <location>
        <begin position="99"/>
        <end position="108"/>
    </location>
</feature>
<dbReference type="InterPro" id="IPR004274">
    <property type="entry name" value="FCP1_dom"/>
</dbReference>
<feature type="region of interest" description="Disordered" evidence="1">
    <location>
        <begin position="92"/>
        <end position="123"/>
    </location>
</feature>
<reference evidence="3 4" key="1">
    <citation type="journal article" date="2018" name="New Phytol.">
        <title>Phylogenomics of Endogonaceae and evolution of mycorrhizas within Mucoromycota.</title>
        <authorList>
            <person name="Chang Y."/>
            <person name="Desiro A."/>
            <person name="Na H."/>
            <person name="Sandor L."/>
            <person name="Lipzen A."/>
            <person name="Clum A."/>
            <person name="Barry K."/>
            <person name="Grigoriev I.V."/>
            <person name="Martin F.M."/>
            <person name="Stajich J.E."/>
            <person name="Smith M.E."/>
            <person name="Bonito G."/>
            <person name="Spatafora J.W."/>
        </authorList>
    </citation>
    <scope>NUCLEOTIDE SEQUENCE [LARGE SCALE GENOMIC DNA]</scope>
    <source>
        <strain evidence="3 4">AD002</strain>
    </source>
</reference>
<evidence type="ECO:0000256" key="1">
    <source>
        <dbReference type="SAM" id="MobiDB-lite"/>
    </source>
</evidence>
<dbReference type="Proteomes" id="UP000274822">
    <property type="component" value="Unassembled WGS sequence"/>
</dbReference>
<proteinExistence type="predicted"/>
<sequence>MDVACRSALGLSSVWSDCVFYILTTNIRRLDLLLQSCTQRNGNYLKNLTIVEQDLSKICLVDNSPVSYALNHEKIIIQYTSDFDYCVPPHHRERHPHRRLDQRPERRGPPGSTPVPGRAAVHRGRAERAEAPRWIINHSVGCFARVAWLAHDFFFFFSHRLPSWAKQRACVRLT</sequence>
<dbReference type="SUPFAM" id="SSF56784">
    <property type="entry name" value="HAD-like"/>
    <property type="match status" value="1"/>
</dbReference>
<dbReference type="InterPro" id="IPR036412">
    <property type="entry name" value="HAD-like_sf"/>
</dbReference>
<dbReference type="AlphaFoldDB" id="A0A433QEK9"/>
<name>A0A433QEK9_9FUNG</name>
<evidence type="ECO:0000313" key="3">
    <source>
        <dbReference type="EMBL" id="RUS28250.1"/>
    </source>
</evidence>
<protein>
    <recommendedName>
        <fullName evidence="2">FCP1 homology domain-containing protein</fullName>
    </recommendedName>
</protein>
<evidence type="ECO:0000259" key="2">
    <source>
        <dbReference type="Pfam" id="PF03031"/>
    </source>
</evidence>
<dbReference type="Pfam" id="PF03031">
    <property type="entry name" value="NIF"/>
    <property type="match status" value="1"/>
</dbReference>
<evidence type="ECO:0000313" key="4">
    <source>
        <dbReference type="Proteomes" id="UP000274822"/>
    </source>
</evidence>
<accession>A0A433QEK9</accession>
<feature type="domain" description="FCP1 homology" evidence="2">
    <location>
        <begin position="32"/>
        <end position="76"/>
    </location>
</feature>
<comment type="caution">
    <text evidence="3">The sequence shown here is derived from an EMBL/GenBank/DDBJ whole genome shotgun (WGS) entry which is preliminary data.</text>
</comment>
<organism evidence="3 4">
    <name type="scientific">Jimgerdemannia flammicorona</name>
    <dbReference type="NCBI Taxonomy" id="994334"/>
    <lineage>
        <taxon>Eukaryota</taxon>
        <taxon>Fungi</taxon>
        <taxon>Fungi incertae sedis</taxon>
        <taxon>Mucoromycota</taxon>
        <taxon>Mucoromycotina</taxon>
        <taxon>Endogonomycetes</taxon>
        <taxon>Endogonales</taxon>
        <taxon>Endogonaceae</taxon>
        <taxon>Jimgerdemannia</taxon>
    </lineage>
</organism>
<dbReference type="Gene3D" id="3.40.50.1000">
    <property type="entry name" value="HAD superfamily/HAD-like"/>
    <property type="match status" value="1"/>
</dbReference>
<dbReference type="EMBL" id="RBNJ01006889">
    <property type="protein sequence ID" value="RUS28250.1"/>
    <property type="molecule type" value="Genomic_DNA"/>
</dbReference>
<dbReference type="InterPro" id="IPR023214">
    <property type="entry name" value="HAD_sf"/>
</dbReference>